<evidence type="ECO:0000256" key="2">
    <source>
        <dbReference type="SAM" id="Coils"/>
    </source>
</evidence>
<feature type="region of interest" description="Disordered" evidence="3">
    <location>
        <begin position="812"/>
        <end position="884"/>
    </location>
</feature>
<dbReference type="PANTHER" id="PTHR23030">
    <property type="entry name" value="PCD6 INTERACTING PROTEIN-RELATED"/>
    <property type="match status" value="1"/>
</dbReference>
<dbReference type="PROSITE" id="PS51180">
    <property type="entry name" value="BRO1"/>
    <property type="match status" value="1"/>
</dbReference>
<keyword evidence="2" id="KW-0175">Coiled coil</keyword>
<dbReference type="InterPro" id="IPR025304">
    <property type="entry name" value="ALIX_V_dom"/>
</dbReference>
<feature type="domain" description="BRO1" evidence="4">
    <location>
        <begin position="4"/>
        <end position="397"/>
    </location>
</feature>
<feature type="compositionally biased region" description="Basic and acidic residues" evidence="3">
    <location>
        <begin position="815"/>
        <end position="855"/>
    </location>
</feature>
<dbReference type="Pfam" id="PF03097">
    <property type="entry name" value="BRO1"/>
    <property type="match status" value="1"/>
</dbReference>
<dbReference type="SMART" id="SM01041">
    <property type="entry name" value="BRO1"/>
    <property type="match status" value="1"/>
</dbReference>
<dbReference type="Proteomes" id="UP000285405">
    <property type="component" value="Unassembled WGS sequence"/>
</dbReference>
<accession>A0A420HHM8</accession>
<comment type="caution">
    <text evidence="5">The sequence shown here is derived from an EMBL/GenBank/DDBJ whole genome shotgun (WGS) entry which is preliminary data.</text>
</comment>
<dbReference type="GO" id="GO:0005768">
    <property type="term" value="C:endosome"/>
    <property type="evidence" value="ECO:0007669"/>
    <property type="project" value="TreeGrafter"/>
</dbReference>
<evidence type="ECO:0000256" key="3">
    <source>
        <dbReference type="SAM" id="MobiDB-lite"/>
    </source>
</evidence>
<dbReference type="InterPro" id="IPR004328">
    <property type="entry name" value="BRO1_dom"/>
</dbReference>
<reference evidence="5 6" key="1">
    <citation type="journal article" date="2018" name="BMC Genomics">
        <title>Comparative genome analyses reveal sequence features reflecting distinct modes of host-adaptation between dicot and monocot powdery mildew.</title>
        <authorList>
            <person name="Wu Y."/>
            <person name="Ma X."/>
            <person name="Pan Z."/>
            <person name="Kale S.D."/>
            <person name="Song Y."/>
            <person name="King H."/>
            <person name="Zhang Q."/>
            <person name="Presley C."/>
            <person name="Deng X."/>
            <person name="Wei C.I."/>
            <person name="Xiao S."/>
        </authorList>
    </citation>
    <scope>NUCLEOTIDE SEQUENCE [LARGE SCALE GENOMIC DNA]</scope>
    <source>
        <strain evidence="5">UCSC1</strain>
    </source>
</reference>
<protein>
    <submittedName>
        <fullName evidence="5">pH-response regulator protein palA/RIM20</fullName>
    </submittedName>
</protein>
<name>A0A420HHM8_9PEZI</name>
<comment type="similarity">
    <text evidence="1">Belongs to the palA/RIM20 family.</text>
</comment>
<dbReference type="EMBL" id="MCBR01019284">
    <property type="protein sequence ID" value="RKF56982.1"/>
    <property type="molecule type" value="Genomic_DNA"/>
</dbReference>
<evidence type="ECO:0000259" key="4">
    <source>
        <dbReference type="PROSITE" id="PS51180"/>
    </source>
</evidence>
<dbReference type="Pfam" id="PF13949">
    <property type="entry name" value="ALIX_LYPXL_bnd"/>
    <property type="match status" value="1"/>
</dbReference>
<dbReference type="AlphaFoldDB" id="A0A420HHM8"/>
<dbReference type="Gene3D" id="1.20.120.560">
    <property type="entry name" value="alix/aip1 in complex with the ypdl late domain"/>
    <property type="match status" value="1"/>
</dbReference>
<dbReference type="CDD" id="cd09241">
    <property type="entry name" value="BRO1_ScRim20-like"/>
    <property type="match status" value="1"/>
</dbReference>
<evidence type="ECO:0000313" key="6">
    <source>
        <dbReference type="Proteomes" id="UP000285405"/>
    </source>
</evidence>
<dbReference type="PANTHER" id="PTHR23030:SF39">
    <property type="entry name" value="PROGRAMMED CELL DEATH 6-INTERACTING PROTEIN"/>
    <property type="match status" value="1"/>
</dbReference>
<organism evidence="5 6">
    <name type="scientific">Golovinomyces cichoracearum</name>
    <dbReference type="NCBI Taxonomy" id="62708"/>
    <lineage>
        <taxon>Eukaryota</taxon>
        <taxon>Fungi</taxon>
        <taxon>Dikarya</taxon>
        <taxon>Ascomycota</taxon>
        <taxon>Pezizomycotina</taxon>
        <taxon>Leotiomycetes</taxon>
        <taxon>Erysiphales</taxon>
        <taxon>Erysiphaceae</taxon>
        <taxon>Golovinomyces</taxon>
    </lineage>
</organism>
<dbReference type="Gene3D" id="1.25.40.280">
    <property type="entry name" value="alix/aip1 like domains"/>
    <property type="match status" value="1"/>
</dbReference>
<feature type="coiled-coil region" evidence="2">
    <location>
        <begin position="626"/>
        <end position="660"/>
    </location>
</feature>
<gene>
    <name evidence="5" type="ORF">GcC1_192005</name>
</gene>
<dbReference type="Gene3D" id="1.20.140.50">
    <property type="entry name" value="alix/aip1 like domains"/>
    <property type="match status" value="1"/>
</dbReference>
<dbReference type="InterPro" id="IPR038499">
    <property type="entry name" value="BRO1_sf"/>
</dbReference>
<proteinExistence type="inferred from homology"/>
<sequence>MISNIISLPFRVATSQPLSTAIRQYISSKYNQHPDMFKEDFVEIDALRESAVQVVEPHVSGVKKITAYAAQLVWISGKFPIDLGVDFKWYPALGYSKDKPIVLNNLKFELASVLYNLAALYSQLAISSNRSTTEGLKLVCNYFCLAAGVIRHVQEKIIPEMQKAPPIDLDDSTLECIQHLLHAQAQECFWRKAVIDRYKDSSVAKLAAMTSDLYGIAADWGIKSEVISSEWIHFATAKHHHFAAAAQFRQACDCLEKKKYGEEVARLRESISSAKEGLKEAKYLNKLVYEDLNSLKIKVAEDLNRAERDNDMIYLCPVPPKTELKNLERAVMIIAKTPLEVSEPLSFLGEKEDFGPPLFAKLVPFAVHVATSIFEQRLDRMVNKSIILPLENLTIEIHSTLSSLSLPGSLQAIEKPLGLPSNLASHAEEIRQSDAIARIRRSFSDTAGLAQLAASKFDEASSYIIAERTENERLKAKYGTDRWTRLDSASAAPKLYKKLNEIDDYLKTAAKSDLLIHEKFQGCKDLLYILSSGDGEISHFVPNARRVAMSSKLEEQVFKLRSCLNEVTRLESRRRKKIESLLESAKKDDINPAILDEATRLESIYPAQSLVPAHFEEFLEQRLSVYDSHIIELESEEKEQNQLLRKLDNLHKEFIKAKSEDDSSFKDREIVLQSLEDAYFQYKEIVSNLEAGRKFYNDLGQMVENFKDEIKIWTSKRGDEAVNFERDLKLGSNPSGFVAHTQPQQQQQSQNDTTSKILHIQPHLKFPSQLAQTISINPKLSEFSTSHTRQHSPVEPVLNIWNPNMEIKFVSSETNKIDRKDSVRTKNRTDHDVTFSKKDSKGNKISSEYRGREASIDSPGALNSNTDEIGKNHTWDPQQSLRFG</sequence>
<dbReference type="OrthoDB" id="64867at2759"/>
<feature type="compositionally biased region" description="Polar residues" evidence="3">
    <location>
        <begin position="875"/>
        <end position="884"/>
    </location>
</feature>
<evidence type="ECO:0000313" key="5">
    <source>
        <dbReference type="EMBL" id="RKF56982.1"/>
    </source>
</evidence>
<evidence type="ECO:0000256" key="1">
    <source>
        <dbReference type="ARBA" id="ARBA00038154"/>
    </source>
</evidence>